<feature type="domain" description="Radical SAM core" evidence="7">
    <location>
        <begin position="173"/>
        <end position="388"/>
    </location>
</feature>
<evidence type="ECO:0000256" key="4">
    <source>
        <dbReference type="ARBA" id="ARBA00023004"/>
    </source>
</evidence>
<evidence type="ECO:0000259" key="7">
    <source>
        <dbReference type="PROSITE" id="PS51918"/>
    </source>
</evidence>
<dbReference type="InterPro" id="IPR006158">
    <property type="entry name" value="Cobalamin-bd"/>
</dbReference>
<evidence type="ECO:0000313" key="9">
    <source>
        <dbReference type="Proteomes" id="UP000177876"/>
    </source>
</evidence>
<dbReference type="Pfam" id="PF02310">
    <property type="entry name" value="B12-binding"/>
    <property type="match status" value="1"/>
</dbReference>
<dbReference type="InterPro" id="IPR006638">
    <property type="entry name" value="Elp3/MiaA/NifB-like_rSAM"/>
</dbReference>
<dbReference type="AlphaFoldDB" id="A0A1F2WEU7"/>
<dbReference type="Gene3D" id="3.80.30.20">
    <property type="entry name" value="tm_1862 like domain"/>
    <property type="match status" value="1"/>
</dbReference>
<evidence type="ECO:0000259" key="6">
    <source>
        <dbReference type="PROSITE" id="PS51332"/>
    </source>
</evidence>
<evidence type="ECO:0000256" key="3">
    <source>
        <dbReference type="ARBA" id="ARBA00022723"/>
    </source>
</evidence>
<dbReference type="InterPro" id="IPR034466">
    <property type="entry name" value="Methyltransferase_Class_B"/>
</dbReference>
<dbReference type="STRING" id="1797197.A2Y75_09675"/>
<keyword evidence="5" id="KW-0411">Iron-sulfur</keyword>
<dbReference type="InterPro" id="IPR058240">
    <property type="entry name" value="rSAM_sf"/>
</dbReference>
<feature type="domain" description="B12-binding" evidence="6">
    <location>
        <begin position="1"/>
        <end position="145"/>
    </location>
</feature>
<dbReference type="GO" id="GO:0051539">
    <property type="term" value="F:4 iron, 4 sulfur cluster binding"/>
    <property type="evidence" value="ECO:0007669"/>
    <property type="project" value="UniProtKB-KW"/>
</dbReference>
<accession>A0A1F2WEU7</accession>
<evidence type="ECO:0000256" key="2">
    <source>
        <dbReference type="ARBA" id="ARBA00022691"/>
    </source>
</evidence>
<protein>
    <submittedName>
        <fullName evidence="8">Uncharacterized protein</fullName>
    </submittedName>
</protein>
<dbReference type="GO" id="GO:0005829">
    <property type="term" value="C:cytosol"/>
    <property type="evidence" value="ECO:0007669"/>
    <property type="project" value="TreeGrafter"/>
</dbReference>
<dbReference type="PANTHER" id="PTHR43409:SF16">
    <property type="entry name" value="SLR0320 PROTEIN"/>
    <property type="match status" value="1"/>
</dbReference>
<dbReference type="InterPro" id="IPR023404">
    <property type="entry name" value="rSAM_horseshoe"/>
</dbReference>
<dbReference type="Gene3D" id="3.40.50.280">
    <property type="entry name" value="Cobalamin-binding domain"/>
    <property type="match status" value="1"/>
</dbReference>
<dbReference type="GO" id="GO:0046872">
    <property type="term" value="F:metal ion binding"/>
    <property type="evidence" value="ECO:0007669"/>
    <property type="project" value="UniProtKB-KW"/>
</dbReference>
<evidence type="ECO:0000256" key="5">
    <source>
        <dbReference type="ARBA" id="ARBA00023014"/>
    </source>
</evidence>
<dbReference type="SFLD" id="SFLDG01082">
    <property type="entry name" value="B12-binding_domain_containing"/>
    <property type="match status" value="1"/>
</dbReference>
<dbReference type="InterPro" id="IPR007197">
    <property type="entry name" value="rSAM"/>
</dbReference>
<dbReference type="InterPro" id="IPR051198">
    <property type="entry name" value="BchE-like"/>
</dbReference>
<dbReference type="SMART" id="SM00729">
    <property type="entry name" value="Elp3"/>
    <property type="match status" value="1"/>
</dbReference>
<proteinExistence type="predicted"/>
<name>A0A1F2WEU7_9ACTN</name>
<reference evidence="8 9" key="1">
    <citation type="journal article" date="2016" name="Nat. Commun.">
        <title>Thousands of microbial genomes shed light on interconnected biogeochemical processes in an aquifer system.</title>
        <authorList>
            <person name="Anantharaman K."/>
            <person name="Brown C.T."/>
            <person name="Hug L.A."/>
            <person name="Sharon I."/>
            <person name="Castelle C.J."/>
            <person name="Probst A.J."/>
            <person name="Thomas B.C."/>
            <person name="Singh A."/>
            <person name="Wilkins M.J."/>
            <person name="Karaoz U."/>
            <person name="Brodie E.L."/>
            <person name="Williams K.H."/>
            <person name="Hubbard S.S."/>
            <person name="Banfield J.F."/>
        </authorList>
    </citation>
    <scope>NUCLEOTIDE SEQUENCE [LARGE SCALE GENOMIC DNA]</scope>
</reference>
<gene>
    <name evidence="8" type="ORF">A2Y75_09675</name>
</gene>
<dbReference type="SFLD" id="SFLDG01123">
    <property type="entry name" value="methyltransferase_(Class_B)"/>
    <property type="match status" value="1"/>
</dbReference>
<dbReference type="PROSITE" id="PS51918">
    <property type="entry name" value="RADICAL_SAM"/>
    <property type="match status" value="1"/>
</dbReference>
<comment type="caution">
    <text evidence="8">The sequence shown here is derived from an EMBL/GenBank/DDBJ whole genome shotgun (WGS) entry which is preliminary data.</text>
</comment>
<dbReference type="GO" id="GO:0031419">
    <property type="term" value="F:cobalamin binding"/>
    <property type="evidence" value="ECO:0007669"/>
    <property type="project" value="InterPro"/>
</dbReference>
<dbReference type="SUPFAM" id="SSF102114">
    <property type="entry name" value="Radical SAM enzymes"/>
    <property type="match status" value="1"/>
</dbReference>
<dbReference type="GO" id="GO:0003824">
    <property type="term" value="F:catalytic activity"/>
    <property type="evidence" value="ECO:0007669"/>
    <property type="project" value="InterPro"/>
</dbReference>
<dbReference type="PANTHER" id="PTHR43409">
    <property type="entry name" value="ANAEROBIC MAGNESIUM-PROTOPORPHYRIN IX MONOMETHYL ESTER CYCLASE-RELATED"/>
    <property type="match status" value="1"/>
</dbReference>
<dbReference type="SFLD" id="SFLDS00029">
    <property type="entry name" value="Radical_SAM"/>
    <property type="match status" value="1"/>
</dbReference>
<dbReference type="Proteomes" id="UP000177876">
    <property type="component" value="Unassembled WGS sequence"/>
</dbReference>
<dbReference type="PROSITE" id="PS51332">
    <property type="entry name" value="B12_BINDING"/>
    <property type="match status" value="1"/>
</dbReference>
<keyword evidence="4" id="KW-0408">Iron</keyword>
<evidence type="ECO:0000256" key="1">
    <source>
        <dbReference type="ARBA" id="ARBA00001966"/>
    </source>
</evidence>
<evidence type="ECO:0000313" key="8">
    <source>
        <dbReference type="EMBL" id="OFW55381.1"/>
    </source>
</evidence>
<keyword evidence="2" id="KW-0949">S-adenosyl-L-methionine</keyword>
<keyword evidence="3" id="KW-0479">Metal-binding</keyword>
<organism evidence="8 9">
    <name type="scientific">Candidatus Solincola sediminis</name>
    <dbReference type="NCBI Taxonomy" id="1797199"/>
    <lineage>
        <taxon>Bacteria</taxon>
        <taxon>Bacillati</taxon>
        <taxon>Actinomycetota</taxon>
        <taxon>Candidatus Geothermincolia</taxon>
        <taxon>Candidatus Geothermincolales</taxon>
        <taxon>Candidatus Geothermincolaceae</taxon>
        <taxon>Candidatus Solincola</taxon>
    </lineage>
</organism>
<sequence>MRVALINTNRYLEPPVIPLGIEYLAHYLDREGHEIKVIDLTFDESPEETLREELDKFDPHLAGFSIRNTDTCLYPDSVFLLDEAASLIAGCRNACNAKLVIGGSALHVGIEEVADYIDCDCAVSGPGEKALPMLLELLDSRRDLPKFFNGWLTGLDADEVPARGRWVDYSPYLKRRGVAGFETQLGCLGNCSFCLEAGLPLSHRDPEAVVAELQNLQELGCRDLHLCDCEFNQDIEFCKVLLNRIIAAGLDIEWSPYMKAVPYDAQLFHLIAESGVKTITLCVDSHSLSEGEYEMRSVAGFIKEAKANGIKLAVDVLLGFPDDELEELRRIIDFFKRERPNTVGIHPWLRLYKHTRVGRNIMAKPPDKGRIEGDDPDFLQPVFYNWVDDDTCESLIDGDPLFRIEGKERLSNYERLK</sequence>
<dbReference type="Pfam" id="PF04055">
    <property type="entry name" value="Radical_SAM"/>
    <property type="match status" value="1"/>
</dbReference>
<dbReference type="EMBL" id="MELK01000054">
    <property type="protein sequence ID" value="OFW55381.1"/>
    <property type="molecule type" value="Genomic_DNA"/>
</dbReference>
<comment type="cofactor">
    <cofactor evidence="1">
        <name>[4Fe-4S] cluster</name>
        <dbReference type="ChEBI" id="CHEBI:49883"/>
    </cofactor>
</comment>